<dbReference type="VEuPathDB" id="FungiDB:RhiirFUN_007532"/>
<dbReference type="SUPFAM" id="SSF56672">
    <property type="entry name" value="DNA/RNA polymerases"/>
    <property type="match status" value="1"/>
</dbReference>
<comment type="caution">
    <text evidence="11">The sequence shown here is derived from an EMBL/GenBank/DDBJ whole genome shotgun (WGS) entry which is preliminary data.</text>
</comment>
<dbReference type="InterPro" id="IPR042087">
    <property type="entry name" value="DNA_pol_B_thumb"/>
</dbReference>
<organism evidence="11 12">
    <name type="scientific">Rhizophagus irregularis</name>
    <dbReference type="NCBI Taxonomy" id="588596"/>
    <lineage>
        <taxon>Eukaryota</taxon>
        <taxon>Fungi</taxon>
        <taxon>Fungi incertae sedis</taxon>
        <taxon>Mucoromycota</taxon>
        <taxon>Glomeromycotina</taxon>
        <taxon>Glomeromycetes</taxon>
        <taxon>Glomerales</taxon>
        <taxon>Glomeraceae</taxon>
        <taxon>Rhizophagus</taxon>
    </lineage>
</organism>
<dbReference type="Gene3D" id="1.10.132.60">
    <property type="entry name" value="DNA polymerase family B, C-terminal domain"/>
    <property type="match status" value="1"/>
</dbReference>
<accession>A0A2N0NSD9</accession>
<keyword evidence="4 7" id="KW-0239">DNA-directed DNA polymerase</keyword>
<dbReference type="SUPFAM" id="SSF53098">
    <property type="entry name" value="Ribonuclease H-like"/>
    <property type="match status" value="1"/>
</dbReference>
<dbReference type="Pfam" id="PF03104">
    <property type="entry name" value="DNA_pol_B_exo1"/>
    <property type="match status" value="1"/>
</dbReference>
<reference evidence="11 12" key="2">
    <citation type="submission" date="2017-09" db="EMBL/GenBank/DDBJ databases">
        <title>Extensive intraspecific genome diversity in a model arbuscular mycorrhizal fungus.</title>
        <authorList>
            <person name="Chen E.C."/>
            <person name="Morin E."/>
            <person name="Beaudet D."/>
            <person name="Noel J."/>
            <person name="Ndikumana S."/>
            <person name="Charron P."/>
            <person name="St-Onge C."/>
            <person name="Giorgi J."/>
            <person name="Grigoriev I.V."/>
            <person name="Roux C."/>
            <person name="Martin F.M."/>
            <person name="Corradi N."/>
        </authorList>
    </citation>
    <scope>NUCLEOTIDE SEQUENCE [LARGE SCALE GENOMIC DNA]</scope>
    <source>
        <strain evidence="11 12">A5</strain>
    </source>
</reference>
<evidence type="ECO:0000256" key="4">
    <source>
        <dbReference type="ARBA" id="ARBA00022932"/>
    </source>
</evidence>
<sequence length="1220" mass="140403">MHTSTIFDQTDRSGTASALHYDGAGPLVGIPSRNDIVAEFDNGVTAILQQSLSGKQPIHFMPTEVSDDIEGYSSYILRITGSLINGQKAVVNITDIRPFFDVEVPENHSPSSLKTILARILSVTLKNTTKFGFEDIRAFPLQGYHTEKKAYIRVRTWNHFDRYNALKAVRGVRIHTASDDLNCQYYYRKVAREERLPLSSWAVLSNYLYEFTPDGTYLFRLSVDNYNPISEDDYNNPLFSSALTRDRTLILTWDIETYSSRKTGEVPNAKYDEDRVFMICMTVHWKDDPEPLKQICLVDVETAPEPGWITIVCGSQTDLLKAFALCWKLLAPDIHIGFNDSQYDWRFIVEKANKLGVLEWMFNHMSFKPSSLEKIIKWEYRYNMIKVNDGKFHSKHLKIPGCVAIDVRPCFMGIYSKAEKSSLAFYLNECGLESKMDMPIHRMNKYYERALKEPDSMSAEQMREVAKYCIIDALSCQRLMVKHNAINEYREVASVAFLSLFDAHYFAGGMKVCNLLSASAWQRGILTSMISSQQTETGKYPGAYVFPPVKGLENRRPVTGLDFASLYPSLIMTYNLSPDKMILSRERAEQSEKGLYAIVLEYLSSKQNEMKKRLAPLKEKKENMDLVIGLMDKGLSLPGAIEQVLANTEEKKRASLSESLHHFINKKKHEFIAEYDSICFDCSCLDAKQYALKVYMNTFYGTAGDSKSPSSCRKGFGIKYGDTDSLYLVCPEERFQRCDEAYDSGNGISKEEYWSRMVEISMVEMEKLRDEVNDFLKEDNGSPYLKMAYEEVLFPVVFTGKKKYYGIPHESKPNFNKKLFIRGVEVVKRGQSKHFREVGKKVMGESMRLDNTRTLRQIVEDVLKETINDISQIDLNGVIKTAVWKPDKNNKSVQRFISRMRDRHTREEADAKRLIKRGLTSEPYLYEIPEPGERFEYVVVENNSSDKVGDKMEYPEVVRRLGKKIDISYYLKTVVGLCARFINYDESFQPSSEIVLEALKKLKDANKAGDNKADDGGVDGDDLDEDEEDEDEMDEDEVSKIRDVLAQKSAEKWIRGYIKSLRDGPKKDKTIISHLWEGVRIYVKKLFDTTYADKGEHLTNNAYYQSLLNALNKQEESIRLKLSSLLKEISEVDIEYRDSMYKLVTKKRHRAMSLEQYLTSYYLDEWVPKGPCKLLADFRNIWYKVVGLEITRYRTLSKLQDSKKDDSSESDIDEIIELYG</sequence>
<evidence type="ECO:0000259" key="10">
    <source>
        <dbReference type="Pfam" id="PF03104"/>
    </source>
</evidence>
<dbReference type="VEuPathDB" id="FungiDB:RhiirA1_399648"/>
<dbReference type="AlphaFoldDB" id="A0A2N0NSD9"/>
<dbReference type="PRINTS" id="PR00106">
    <property type="entry name" value="DNAPOLB"/>
</dbReference>
<dbReference type="InterPro" id="IPR006172">
    <property type="entry name" value="DNA-dir_DNA_pol_B"/>
</dbReference>
<dbReference type="PANTHER" id="PTHR10322">
    <property type="entry name" value="DNA POLYMERASE CATALYTIC SUBUNIT"/>
    <property type="match status" value="1"/>
</dbReference>
<dbReference type="InterPro" id="IPR023211">
    <property type="entry name" value="DNA_pol_palm_dom_sf"/>
</dbReference>
<evidence type="ECO:0000256" key="3">
    <source>
        <dbReference type="ARBA" id="ARBA00022695"/>
    </source>
</evidence>
<name>A0A2N0NSD9_9GLOM</name>
<gene>
    <name evidence="11" type="ORF">RhiirA5_433040</name>
</gene>
<keyword evidence="2 7" id="KW-0808">Transferase</keyword>
<evidence type="ECO:0000313" key="12">
    <source>
        <dbReference type="Proteomes" id="UP000232722"/>
    </source>
</evidence>
<dbReference type="InterPro" id="IPR006134">
    <property type="entry name" value="DNA-dir_DNA_pol_B_multi_dom"/>
</dbReference>
<keyword evidence="5 7" id="KW-0238">DNA-binding</keyword>
<evidence type="ECO:0000256" key="8">
    <source>
        <dbReference type="SAM" id="MobiDB-lite"/>
    </source>
</evidence>
<dbReference type="VEuPathDB" id="FungiDB:FUN_018190"/>
<dbReference type="Pfam" id="PF00136">
    <property type="entry name" value="DNA_pol_B"/>
    <property type="match status" value="2"/>
</dbReference>
<dbReference type="GO" id="GO:0003887">
    <property type="term" value="F:DNA-directed DNA polymerase activity"/>
    <property type="evidence" value="ECO:0007669"/>
    <property type="project" value="UniProtKB-KW"/>
</dbReference>
<evidence type="ECO:0000313" key="11">
    <source>
        <dbReference type="EMBL" id="PKB97499.1"/>
    </source>
</evidence>
<protein>
    <recommendedName>
        <fullName evidence="7">DNA polymerase</fullName>
        <ecNumber evidence="7">2.7.7.7</ecNumber>
    </recommendedName>
</protein>
<comment type="similarity">
    <text evidence="1 7">Belongs to the DNA polymerase type-B family.</text>
</comment>
<dbReference type="InterPro" id="IPR036397">
    <property type="entry name" value="RNaseH_sf"/>
</dbReference>
<dbReference type="InterPro" id="IPR050240">
    <property type="entry name" value="DNA_pol_type-B"/>
</dbReference>
<dbReference type="InterPro" id="IPR006133">
    <property type="entry name" value="DNA-dir_DNA_pol_B_exonuc"/>
</dbReference>
<feature type="domain" description="DNA-directed DNA polymerase family B multifunctional" evidence="9">
    <location>
        <begin position="757"/>
        <end position="981"/>
    </location>
</feature>
<dbReference type="VEuPathDB" id="FungiDB:FUN_008602"/>
<feature type="domain" description="DNA-directed DNA polymerase family B exonuclease" evidence="10">
    <location>
        <begin position="246"/>
        <end position="411"/>
    </location>
</feature>
<dbReference type="InterPro" id="IPR012337">
    <property type="entry name" value="RNaseH-like_sf"/>
</dbReference>
<reference evidence="11 12" key="1">
    <citation type="submission" date="2016-04" db="EMBL/GenBank/DDBJ databases">
        <title>Genome analyses suggest a sexual origin of heterokaryosis in a supposedly ancient asexual fungus.</title>
        <authorList>
            <person name="Ropars J."/>
            <person name="Sedzielewska K."/>
            <person name="Noel J."/>
            <person name="Charron P."/>
            <person name="Farinelli L."/>
            <person name="Marton T."/>
            <person name="Kruger M."/>
            <person name="Pelin A."/>
            <person name="Brachmann A."/>
            <person name="Corradi N."/>
        </authorList>
    </citation>
    <scope>NUCLEOTIDE SEQUENCE [LARGE SCALE GENOMIC DNA]</scope>
    <source>
        <strain evidence="11 12">A5</strain>
    </source>
</reference>
<dbReference type="EC" id="2.7.7.7" evidence="7"/>
<dbReference type="InterPro" id="IPR043502">
    <property type="entry name" value="DNA/RNA_pol_sf"/>
</dbReference>
<comment type="catalytic activity">
    <reaction evidence="6 7">
        <text>DNA(n) + a 2'-deoxyribonucleoside 5'-triphosphate = DNA(n+1) + diphosphate</text>
        <dbReference type="Rhea" id="RHEA:22508"/>
        <dbReference type="Rhea" id="RHEA-COMP:17339"/>
        <dbReference type="Rhea" id="RHEA-COMP:17340"/>
        <dbReference type="ChEBI" id="CHEBI:33019"/>
        <dbReference type="ChEBI" id="CHEBI:61560"/>
        <dbReference type="ChEBI" id="CHEBI:173112"/>
        <dbReference type="EC" id="2.7.7.7"/>
    </reaction>
</comment>
<feature type="domain" description="DNA-directed DNA polymerase family B multifunctional" evidence="9">
    <location>
        <begin position="515"/>
        <end position="708"/>
    </location>
</feature>
<evidence type="ECO:0000256" key="6">
    <source>
        <dbReference type="ARBA" id="ARBA00049244"/>
    </source>
</evidence>
<evidence type="ECO:0000256" key="7">
    <source>
        <dbReference type="RuleBase" id="RU000442"/>
    </source>
</evidence>
<evidence type="ECO:0000256" key="2">
    <source>
        <dbReference type="ARBA" id="ARBA00022679"/>
    </source>
</evidence>
<dbReference type="EMBL" id="LLXJ01003171">
    <property type="protein sequence ID" value="PKB97499.1"/>
    <property type="molecule type" value="Genomic_DNA"/>
</dbReference>
<dbReference type="Gene3D" id="3.30.420.10">
    <property type="entry name" value="Ribonuclease H-like superfamily/Ribonuclease H"/>
    <property type="match status" value="1"/>
</dbReference>
<proteinExistence type="inferred from homology"/>
<dbReference type="GO" id="GO:0003677">
    <property type="term" value="F:DNA binding"/>
    <property type="evidence" value="ECO:0007669"/>
    <property type="project" value="UniProtKB-KW"/>
</dbReference>
<dbReference type="PROSITE" id="PS00116">
    <property type="entry name" value="DNA_POLYMERASE_B"/>
    <property type="match status" value="1"/>
</dbReference>
<evidence type="ECO:0000259" key="9">
    <source>
        <dbReference type="Pfam" id="PF00136"/>
    </source>
</evidence>
<keyword evidence="7" id="KW-0235">DNA replication</keyword>
<dbReference type="InterPro" id="IPR017964">
    <property type="entry name" value="DNA-dir_DNA_pol_B_CS"/>
</dbReference>
<evidence type="ECO:0000256" key="5">
    <source>
        <dbReference type="ARBA" id="ARBA00023125"/>
    </source>
</evidence>
<dbReference type="GO" id="GO:0000166">
    <property type="term" value="F:nucleotide binding"/>
    <property type="evidence" value="ECO:0007669"/>
    <property type="project" value="InterPro"/>
</dbReference>
<feature type="compositionally biased region" description="Acidic residues" evidence="8">
    <location>
        <begin position="1016"/>
        <end position="1037"/>
    </location>
</feature>
<dbReference type="Gene3D" id="1.10.287.690">
    <property type="entry name" value="Helix hairpin bin"/>
    <property type="match status" value="1"/>
</dbReference>
<evidence type="ECO:0000256" key="1">
    <source>
        <dbReference type="ARBA" id="ARBA00005755"/>
    </source>
</evidence>
<dbReference type="PANTHER" id="PTHR10322:SF23">
    <property type="entry name" value="DNA POLYMERASE DELTA CATALYTIC SUBUNIT"/>
    <property type="match status" value="1"/>
</dbReference>
<dbReference type="GO" id="GO:0006260">
    <property type="term" value="P:DNA replication"/>
    <property type="evidence" value="ECO:0007669"/>
    <property type="project" value="UniProtKB-KW"/>
</dbReference>
<dbReference type="SMART" id="SM00486">
    <property type="entry name" value="POLBc"/>
    <property type="match status" value="1"/>
</dbReference>
<feature type="region of interest" description="Disordered" evidence="8">
    <location>
        <begin position="1008"/>
        <end position="1038"/>
    </location>
</feature>
<dbReference type="Gene3D" id="3.90.1600.10">
    <property type="entry name" value="Palm domain of DNA polymerase"/>
    <property type="match status" value="1"/>
</dbReference>
<keyword evidence="3 7" id="KW-0548">Nucleotidyltransferase</keyword>
<dbReference type="VEuPathDB" id="FungiDB:RhiirA1_485590"/>
<dbReference type="Proteomes" id="UP000232722">
    <property type="component" value="Unassembled WGS sequence"/>
</dbReference>